<accession>A0A9Q3D0A5</accession>
<feature type="region of interest" description="Disordered" evidence="1">
    <location>
        <begin position="1"/>
        <end position="26"/>
    </location>
</feature>
<evidence type="ECO:0000256" key="1">
    <source>
        <dbReference type="SAM" id="MobiDB-lite"/>
    </source>
</evidence>
<name>A0A9Q3D0A5_9BASI</name>
<sequence>MPQTPGNLTEFHEQSTSAPDSGNEVFDMVSSNELGIEVESQSHEKNQDPPVLPECEYTSILSIGISQNLLLCHSLTSSQPPRSQKPNFKSYWKEKTVEPCSPAEDAGQDDVIFSGKVKIISKEQFFSKISQAIPRLEKMQNDSKISDYVRQNIAEAMSLLKRDLNHKSITISPQKC</sequence>
<gene>
    <name evidence="2" type="ORF">O181_034236</name>
</gene>
<dbReference type="Proteomes" id="UP000765509">
    <property type="component" value="Unassembled WGS sequence"/>
</dbReference>
<proteinExistence type="predicted"/>
<reference evidence="2" key="1">
    <citation type="submission" date="2021-03" db="EMBL/GenBank/DDBJ databases">
        <title>Draft genome sequence of rust myrtle Austropuccinia psidii MF-1, a brazilian biotype.</title>
        <authorList>
            <person name="Quecine M.C."/>
            <person name="Pachon D.M.R."/>
            <person name="Bonatelli M.L."/>
            <person name="Correr F.H."/>
            <person name="Franceschini L.M."/>
            <person name="Leite T.F."/>
            <person name="Margarido G.R.A."/>
            <person name="Almeida C.A."/>
            <person name="Ferrarezi J.A."/>
            <person name="Labate C.A."/>
        </authorList>
    </citation>
    <scope>NUCLEOTIDE SEQUENCE</scope>
    <source>
        <strain evidence="2">MF-1</strain>
    </source>
</reference>
<organism evidence="2 3">
    <name type="scientific">Austropuccinia psidii MF-1</name>
    <dbReference type="NCBI Taxonomy" id="1389203"/>
    <lineage>
        <taxon>Eukaryota</taxon>
        <taxon>Fungi</taxon>
        <taxon>Dikarya</taxon>
        <taxon>Basidiomycota</taxon>
        <taxon>Pucciniomycotina</taxon>
        <taxon>Pucciniomycetes</taxon>
        <taxon>Pucciniales</taxon>
        <taxon>Sphaerophragmiaceae</taxon>
        <taxon>Austropuccinia</taxon>
    </lineage>
</organism>
<dbReference type="AlphaFoldDB" id="A0A9Q3D0A5"/>
<protein>
    <submittedName>
        <fullName evidence="2">Uncharacterized protein</fullName>
    </submittedName>
</protein>
<evidence type="ECO:0000313" key="3">
    <source>
        <dbReference type="Proteomes" id="UP000765509"/>
    </source>
</evidence>
<dbReference type="EMBL" id="AVOT02012620">
    <property type="protein sequence ID" value="MBW0494521.1"/>
    <property type="molecule type" value="Genomic_DNA"/>
</dbReference>
<dbReference type="OrthoDB" id="2518550at2759"/>
<comment type="caution">
    <text evidence="2">The sequence shown here is derived from an EMBL/GenBank/DDBJ whole genome shotgun (WGS) entry which is preliminary data.</text>
</comment>
<keyword evidence="3" id="KW-1185">Reference proteome</keyword>
<evidence type="ECO:0000313" key="2">
    <source>
        <dbReference type="EMBL" id="MBW0494521.1"/>
    </source>
</evidence>